<dbReference type="AlphaFoldDB" id="A0A2S7UTJ3"/>
<proteinExistence type="predicted"/>
<evidence type="ECO:0000313" key="1">
    <source>
        <dbReference type="EMBL" id="PQJ53059.1"/>
    </source>
</evidence>
<keyword evidence="2" id="KW-1185">Reference proteome</keyword>
<dbReference type="SUPFAM" id="SSF52540">
    <property type="entry name" value="P-loop containing nucleoside triphosphate hydrolases"/>
    <property type="match status" value="1"/>
</dbReference>
<reference evidence="1 2" key="1">
    <citation type="submission" date="2016-12" db="EMBL/GenBank/DDBJ databases">
        <title>Diversity of luminous bacteria.</title>
        <authorList>
            <person name="Yoshizawa S."/>
            <person name="Kogure K."/>
        </authorList>
    </citation>
    <scope>NUCLEOTIDE SEQUENCE [LARGE SCALE GENOMIC DNA]</scope>
    <source>
        <strain evidence="1 2">SA4-48</strain>
    </source>
</reference>
<gene>
    <name evidence="1" type="ORF">BTO11_04895</name>
</gene>
<evidence type="ECO:0000313" key="2">
    <source>
        <dbReference type="Proteomes" id="UP000239007"/>
    </source>
</evidence>
<comment type="caution">
    <text evidence="1">The sequence shown here is derived from an EMBL/GenBank/DDBJ whole genome shotgun (WGS) entry which is preliminary data.</text>
</comment>
<dbReference type="InterPro" id="IPR027417">
    <property type="entry name" value="P-loop_NTPase"/>
</dbReference>
<dbReference type="InterPro" id="IPR056955">
    <property type="entry name" value="ORC-CDC6-like"/>
</dbReference>
<dbReference type="Proteomes" id="UP000239007">
    <property type="component" value="Unassembled WGS sequence"/>
</dbReference>
<name>A0A2S7UTJ3_9GAMM</name>
<organism evidence="1 2">
    <name type="scientific">Psychrosphaera saromensis</name>
    <dbReference type="NCBI Taxonomy" id="716813"/>
    <lineage>
        <taxon>Bacteria</taxon>
        <taxon>Pseudomonadati</taxon>
        <taxon>Pseudomonadota</taxon>
        <taxon>Gammaproteobacteria</taxon>
        <taxon>Alteromonadales</taxon>
        <taxon>Pseudoalteromonadaceae</taxon>
        <taxon>Psychrosphaera</taxon>
    </lineage>
</organism>
<accession>A0A2S7UTJ3</accession>
<dbReference type="Pfam" id="PF24389">
    <property type="entry name" value="ORC-CDC6-like"/>
    <property type="match status" value="1"/>
</dbReference>
<dbReference type="OrthoDB" id="8311018at2"/>
<sequence length="595" mass="67724">MDKNVFESSNARDMTSKQLASEFIWTTTFERLFSKRNHIILGARGTGKTAFAKMLAFDGLSQYQDERARAIISKKSFIATFVPFKPEFLAKLQSIQEDPQQSDFFFIWGVNLSSCSRFINIIKHCIERYSKSSVDSVIHERNISLKLGDLWLGERYESLDKLNSSLSALEFEKNFCFNKASLGFPLDKHDLEIGRKFHTDLFSPIKMGIEILKQELGFSDQTTWAICLDEAEVLTEGQWKLINTQLRTYTEVVFKITTMPYKHKTLKTNIDENLNAKHDFDYLYLDRLGTIDKSQKDADKIILEFAEKLFDKKVAGSKLSDTGITLKYLLGKSDLTDNSAEVMPNKKIMYYINRYCNPSTIERATRLYKNNPTGKSFSDEIERKVRPLLVLKDYFESTTGQAYAAPKIFSGYDVAIKCCDGNPRKLINLFNRFITSQNNSSSFAPLEKGRQGRIIKSFSISEIDSIRAEENGSNAAIFLTQVGNYFKGSLHNEKIGTEINMSFEFDLTDKVIWDAVRISVDLGLLIPHITTADGDDNMPIMSGRFHLSGSISPQFFLPPRRGGVLKLSTIQKRISNSSIRTVGTNPIDQIEMFDE</sequence>
<dbReference type="EMBL" id="MSCH01000003">
    <property type="protein sequence ID" value="PQJ53059.1"/>
    <property type="molecule type" value="Genomic_DNA"/>
</dbReference>
<protein>
    <submittedName>
        <fullName evidence="1">Uncharacterized protein</fullName>
    </submittedName>
</protein>
<dbReference type="RefSeq" id="WP_105051531.1">
    <property type="nucleotide sequence ID" value="NZ_BMYG01000003.1"/>
</dbReference>